<protein>
    <recommendedName>
        <fullName evidence="2">Ricin B lectin domain-containing protein</fullName>
    </recommendedName>
</protein>
<dbReference type="AlphaFoldDB" id="A0A9P8D1E0"/>
<dbReference type="Proteomes" id="UP000717515">
    <property type="component" value="Unassembled WGS sequence"/>
</dbReference>
<evidence type="ECO:0000259" key="2">
    <source>
        <dbReference type="Pfam" id="PF14200"/>
    </source>
</evidence>
<dbReference type="InterPro" id="IPR000772">
    <property type="entry name" value="Ricin_B_lectin"/>
</dbReference>
<sequence>MARSFFLALLLLVALIQVALTAPAGLKRILNRAGDGALQVNQSGSVVVDHDKTSFGVWAIRPQQEGALLYNPRTGEYLGVNGGKVVVAADRRQTWSLESAGNGVYKIKLPNEDLVLDVDRQSKQVVLQRSNGSVEQLWQFVSSVDYSRMYRQC</sequence>
<proteinExistence type="predicted"/>
<evidence type="ECO:0000313" key="4">
    <source>
        <dbReference type="Proteomes" id="UP000717515"/>
    </source>
</evidence>
<dbReference type="SUPFAM" id="SSF50370">
    <property type="entry name" value="Ricin B-like lectins"/>
    <property type="match status" value="1"/>
</dbReference>
<dbReference type="CDD" id="cd23714">
    <property type="entry name" value="beta-trefoil_Ricin_MtaL"/>
    <property type="match status" value="1"/>
</dbReference>
<gene>
    <name evidence="3" type="ORF">KVV02_001801</name>
</gene>
<feature type="signal peptide" evidence="1">
    <location>
        <begin position="1"/>
        <end position="21"/>
    </location>
</feature>
<accession>A0A9P8D1E0</accession>
<dbReference type="EMBL" id="JAIFTL010000112">
    <property type="protein sequence ID" value="KAG9323170.1"/>
    <property type="molecule type" value="Genomic_DNA"/>
</dbReference>
<keyword evidence="1" id="KW-0732">Signal</keyword>
<dbReference type="Pfam" id="PF14200">
    <property type="entry name" value="RicinB_lectin_2"/>
    <property type="match status" value="1"/>
</dbReference>
<dbReference type="Gene3D" id="2.80.10.50">
    <property type="match status" value="1"/>
</dbReference>
<feature type="chain" id="PRO_5040354063" description="Ricin B lectin domain-containing protein" evidence="1">
    <location>
        <begin position="22"/>
        <end position="153"/>
    </location>
</feature>
<evidence type="ECO:0000256" key="1">
    <source>
        <dbReference type="SAM" id="SignalP"/>
    </source>
</evidence>
<feature type="domain" description="Ricin B lectin" evidence="2">
    <location>
        <begin position="67"/>
        <end position="122"/>
    </location>
</feature>
<evidence type="ECO:0000313" key="3">
    <source>
        <dbReference type="EMBL" id="KAG9323170.1"/>
    </source>
</evidence>
<reference evidence="3" key="1">
    <citation type="submission" date="2021-07" db="EMBL/GenBank/DDBJ databases">
        <title>Draft genome of Mortierella alpina, strain LL118, isolated from an aspen leaf litter sample.</title>
        <authorList>
            <person name="Yang S."/>
            <person name="Vinatzer B.A."/>
        </authorList>
    </citation>
    <scope>NUCLEOTIDE SEQUENCE</scope>
    <source>
        <strain evidence="3">LL118</strain>
    </source>
</reference>
<dbReference type="PROSITE" id="PS50231">
    <property type="entry name" value="RICIN_B_LECTIN"/>
    <property type="match status" value="1"/>
</dbReference>
<dbReference type="InterPro" id="IPR035992">
    <property type="entry name" value="Ricin_B-like_lectins"/>
</dbReference>
<comment type="caution">
    <text evidence="3">The sequence shown here is derived from an EMBL/GenBank/DDBJ whole genome shotgun (WGS) entry which is preliminary data.</text>
</comment>
<name>A0A9P8D1E0_MORAP</name>
<organism evidence="3 4">
    <name type="scientific">Mortierella alpina</name>
    <name type="common">Oleaginous fungus</name>
    <name type="synonym">Mortierella renispora</name>
    <dbReference type="NCBI Taxonomy" id="64518"/>
    <lineage>
        <taxon>Eukaryota</taxon>
        <taxon>Fungi</taxon>
        <taxon>Fungi incertae sedis</taxon>
        <taxon>Mucoromycota</taxon>
        <taxon>Mortierellomycotina</taxon>
        <taxon>Mortierellomycetes</taxon>
        <taxon>Mortierellales</taxon>
        <taxon>Mortierellaceae</taxon>
        <taxon>Mortierella</taxon>
    </lineage>
</organism>